<dbReference type="Proteomes" id="UP000250079">
    <property type="component" value="Chromosome"/>
</dbReference>
<feature type="transmembrane region" description="Helical" evidence="6">
    <location>
        <begin position="369"/>
        <end position="386"/>
    </location>
</feature>
<evidence type="ECO:0000256" key="3">
    <source>
        <dbReference type="ARBA" id="ARBA00022989"/>
    </source>
</evidence>
<feature type="transmembrane region" description="Helical" evidence="6">
    <location>
        <begin position="17"/>
        <end position="42"/>
    </location>
</feature>
<proteinExistence type="predicted"/>
<dbReference type="Pfam" id="PF04932">
    <property type="entry name" value="Wzy_C"/>
    <property type="match status" value="1"/>
</dbReference>
<evidence type="ECO:0000256" key="2">
    <source>
        <dbReference type="ARBA" id="ARBA00022692"/>
    </source>
</evidence>
<keyword evidence="4 6" id="KW-0472">Membrane</keyword>
<dbReference type="RefSeq" id="WP_088921063.1">
    <property type="nucleotide sequence ID" value="NZ_CP018632.1"/>
</dbReference>
<evidence type="ECO:0000256" key="6">
    <source>
        <dbReference type="SAM" id="Phobius"/>
    </source>
</evidence>
<protein>
    <recommendedName>
        <fullName evidence="7">O-antigen ligase-related domain-containing protein</fullName>
    </recommendedName>
</protein>
<keyword evidence="3 6" id="KW-1133">Transmembrane helix</keyword>
<sequence length="617" mass="66725">MRVATYTERSAPSRGSLVALSVLVMTILLGTGVMPTIMVFVGGPFEKILTPLWLLLYVAALLGLMFNHGINWISWLVRYRILLVVLMLGSILSVSWSIDARVSAERTVHLVGSSLLAVYIGFTVPLLTTLRVFAVVLGLCILASIGAAIAVPGLGIEAYEGIEVWRGVFNSKNDLGFWAAVGVLLYITLSDSTQATSLKLLCFLLAGLCLGALALSQSATSLLAMLIAGALSLYFFIAGRFHLGFIRMAFMAVLFTAVIALAIANIDTAELVGRTGDLTGRGEVWGQVWKLILQHPLTGVGYGSLWFPTDGTIWIQQSLFDFTWVVYHAHNGLLQVASEVGMPLAVIALLMVAQQLIEIFYCQYERQQVGVLFVLGFVAAYLVSNYSEARFLVTRELFWIFFLALPISMLRQINLVLTDAEAEQLDETRDYAESTDHRYGATPYGTVPGKPWLGATQQRLERKQAAASSGENADAVTGAAASAGAVAGAVELTKHSGDADEGTLSSDSGDGETDLDTLASTVNMGETTDPLASATDIDDTADAQWLDETDIDLGELNETMTEVDVLLDEPGDLGIDDTLDLDRYDKDFDVSGEWEEVDPDPAQDSDKKSNKKSNKKS</sequence>
<feature type="region of interest" description="Disordered" evidence="5">
    <location>
        <begin position="589"/>
        <end position="617"/>
    </location>
</feature>
<dbReference type="OrthoDB" id="7059610at2"/>
<dbReference type="PANTHER" id="PTHR37422">
    <property type="entry name" value="TEICHURONIC ACID BIOSYNTHESIS PROTEIN TUAE"/>
    <property type="match status" value="1"/>
</dbReference>
<keyword evidence="2 6" id="KW-0812">Transmembrane</keyword>
<evidence type="ECO:0000256" key="4">
    <source>
        <dbReference type="ARBA" id="ARBA00023136"/>
    </source>
</evidence>
<feature type="transmembrane region" description="Helical" evidence="6">
    <location>
        <begin position="340"/>
        <end position="362"/>
    </location>
</feature>
<dbReference type="PANTHER" id="PTHR37422:SF13">
    <property type="entry name" value="LIPOPOLYSACCHARIDE BIOSYNTHESIS PROTEIN PA4999-RELATED"/>
    <property type="match status" value="1"/>
</dbReference>
<dbReference type="EMBL" id="CP018632">
    <property type="protein sequence ID" value="ASJ76263.1"/>
    <property type="molecule type" value="Genomic_DNA"/>
</dbReference>
<dbReference type="InterPro" id="IPR051533">
    <property type="entry name" value="WaaL-like"/>
</dbReference>
<evidence type="ECO:0000256" key="1">
    <source>
        <dbReference type="ARBA" id="ARBA00004141"/>
    </source>
</evidence>
<feature type="transmembrane region" description="Helical" evidence="6">
    <location>
        <begin position="134"/>
        <end position="155"/>
    </location>
</feature>
<dbReference type="AlphaFoldDB" id="A0A2Z2NY96"/>
<feature type="transmembrane region" description="Helical" evidence="6">
    <location>
        <begin position="79"/>
        <end position="98"/>
    </location>
</feature>
<feature type="region of interest" description="Disordered" evidence="5">
    <location>
        <begin position="431"/>
        <end position="450"/>
    </location>
</feature>
<dbReference type="KEGG" id="gai:IMCC3135_31070"/>
<dbReference type="InterPro" id="IPR007016">
    <property type="entry name" value="O-antigen_ligase-rel_domated"/>
</dbReference>
<evidence type="ECO:0000256" key="5">
    <source>
        <dbReference type="SAM" id="MobiDB-lite"/>
    </source>
</evidence>
<comment type="subcellular location">
    <subcellularLocation>
        <location evidence="1">Membrane</location>
        <topology evidence="1">Multi-pass membrane protein</topology>
    </subcellularLocation>
</comment>
<evidence type="ECO:0000259" key="7">
    <source>
        <dbReference type="Pfam" id="PF04932"/>
    </source>
</evidence>
<keyword evidence="9" id="KW-1185">Reference proteome</keyword>
<evidence type="ECO:0000313" key="8">
    <source>
        <dbReference type="EMBL" id="ASJ76263.1"/>
    </source>
</evidence>
<organism evidence="8 9">
    <name type="scientific">Granulosicoccus antarcticus IMCC3135</name>
    <dbReference type="NCBI Taxonomy" id="1192854"/>
    <lineage>
        <taxon>Bacteria</taxon>
        <taxon>Pseudomonadati</taxon>
        <taxon>Pseudomonadota</taxon>
        <taxon>Gammaproteobacteria</taxon>
        <taxon>Chromatiales</taxon>
        <taxon>Granulosicoccaceae</taxon>
        <taxon>Granulosicoccus</taxon>
    </lineage>
</organism>
<feature type="transmembrane region" description="Helical" evidence="6">
    <location>
        <begin position="110"/>
        <end position="127"/>
    </location>
</feature>
<reference evidence="8 9" key="1">
    <citation type="submission" date="2016-12" db="EMBL/GenBank/DDBJ databases">
        <authorList>
            <person name="Song W.-J."/>
            <person name="Kurnit D.M."/>
        </authorList>
    </citation>
    <scope>NUCLEOTIDE SEQUENCE [LARGE SCALE GENOMIC DNA]</scope>
    <source>
        <strain evidence="8 9">IMCC3135</strain>
    </source>
</reference>
<evidence type="ECO:0000313" key="9">
    <source>
        <dbReference type="Proteomes" id="UP000250079"/>
    </source>
</evidence>
<name>A0A2Z2NY96_9GAMM</name>
<gene>
    <name evidence="8" type="ORF">IMCC3135_31070</name>
</gene>
<feature type="domain" description="O-antigen ligase-related" evidence="7">
    <location>
        <begin position="205"/>
        <end position="348"/>
    </location>
</feature>
<feature type="compositionally biased region" description="Acidic residues" evidence="5">
    <location>
        <begin position="590"/>
        <end position="603"/>
    </location>
</feature>
<feature type="transmembrane region" description="Helical" evidence="6">
    <location>
        <begin position="175"/>
        <end position="191"/>
    </location>
</feature>
<feature type="region of interest" description="Disordered" evidence="5">
    <location>
        <begin position="494"/>
        <end position="516"/>
    </location>
</feature>
<feature type="transmembrane region" description="Helical" evidence="6">
    <location>
        <begin position="48"/>
        <end position="67"/>
    </location>
</feature>
<feature type="transmembrane region" description="Helical" evidence="6">
    <location>
        <begin position="245"/>
        <end position="266"/>
    </location>
</feature>
<dbReference type="GO" id="GO:0016020">
    <property type="term" value="C:membrane"/>
    <property type="evidence" value="ECO:0007669"/>
    <property type="project" value="UniProtKB-SubCell"/>
</dbReference>
<accession>A0A2Z2NY96</accession>
<feature type="transmembrane region" description="Helical" evidence="6">
    <location>
        <begin position="198"/>
        <end position="215"/>
    </location>
</feature>
<feature type="transmembrane region" description="Helical" evidence="6">
    <location>
        <begin position="221"/>
        <end position="238"/>
    </location>
</feature>